<dbReference type="InterPro" id="IPR045063">
    <property type="entry name" value="Dynamin_N"/>
</dbReference>
<comment type="caution">
    <text evidence="2">The sequence shown here is derived from an EMBL/GenBank/DDBJ whole genome shotgun (WGS) entry which is preliminary data.</text>
</comment>
<dbReference type="STRING" id="35818.HPU229336_06080"/>
<accession>A0A0N1EBU9</accession>
<name>A0A0N1EBU9_9HELI</name>
<protein>
    <recommendedName>
        <fullName evidence="1">Dynamin N-terminal domain-containing protein</fullName>
    </recommendedName>
</protein>
<sequence length="673" mass="78762">MLKQYLQECLEILDKNSQKTELQKFIIDCQNNLNPNDYSQDFFESLQNKTKEPMQIAIIGQFSSGKSTFLNALLGQDILPTGITPITSKVCKICYGEDFILEVLYKDGNKVLQNIHFLKQLTRQNSKNIDSLCLYAPILMLKEINFLDTPGFNSQNHDDTKTTLDILKNVDGIIWLTLIDNAGKNSEKKLLQDFIKHYSQKTLCILNQKDRLKNEEEIQTSLQYANESFKEIFSQIIPISAKMALQAQLNTPQKMIETLFSNFSFEIQNFIHQTSTTKTNENSFLQTLESSYQSFKNTLNTQLNNSQNSYYNDLMQKSGMPLIFDFLNHSIKPKAKLSKEYSALKKLKEMHILLHYQYHKIYQCYTQLIQIFKNHLTDITLQHHKHQENEQKKFNELYTNLDLLLDSLAQFIFNSLEQTPTNFPKQQKGLFIPKTTTHTQNITTLPLEKIKISLQNPDSPIIKDFKSLSAQIKNFCNLFANTMEEFSTLLHLQIKQWQNTQIEKQEFYKYAPNNQSLKELQNFSQQYYENLFVDFNTNNQKIISNLQSELIFLSNFIVFYYDNAIESTLNKIDLKIKNSLAKYRENPDFPIFIPSLENIRDSLNETFCFEHFQTKLFGPMNLLKKSYSQFLTQLEKTTQAKISLINSKIATLKIEIDKITKNLHNIKQFKKWN</sequence>
<reference evidence="2 3" key="1">
    <citation type="submission" date="2014-06" db="EMBL/GenBank/DDBJ databases">
        <title>Helicobacter pullorum isolates in fresh chicken meat - phenotypic and genotypic features.</title>
        <authorList>
            <person name="Borges V."/>
            <person name="Santos A."/>
            <person name="Correia C.B."/>
            <person name="Saraiva M."/>
            <person name="Menard A."/>
            <person name="Vieira L."/>
            <person name="Sampaio D.A."/>
            <person name="Gomes J.P."/>
            <person name="Oleastro M."/>
        </authorList>
    </citation>
    <scope>NUCLEOTIDE SEQUENCE [LARGE SCALE GENOMIC DNA]</scope>
    <source>
        <strain evidence="2 3">229334/12</strain>
    </source>
</reference>
<feature type="domain" description="Dynamin N-terminal" evidence="1">
    <location>
        <begin position="56"/>
        <end position="208"/>
    </location>
</feature>
<dbReference type="PANTHER" id="PTHR43681:SF1">
    <property type="entry name" value="SARCALUMENIN"/>
    <property type="match status" value="1"/>
</dbReference>
<dbReference type="Proteomes" id="UP000037997">
    <property type="component" value="Unassembled WGS sequence"/>
</dbReference>
<evidence type="ECO:0000313" key="3">
    <source>
        <dbReference type="Proteomes" id="UP000037997"/>
    </source>
</evidence>
<dbReference type="Pfam" id="PF00350">
    <property type="entry name" value="Dynamin_N"/>
    <property type="match status" value="1"/>
</dbReference>
<dbReference type="SUPFAM" id="SSF52540">
    <property type="entry name" value="P-loop containing nucleoside triphosphate hydrolases"/>
    <property type="match status" value="1"/>
</dbReference>
<dbReference type="CDD" id="cd09912">
    <property type="entry name" value="DLP_2"/>
    <property type="match status" value="1"/>
</dbReference>
<gene>
    <name evidence="2" type="ORF">HPU229334_11750</name>
</gene>
<dbReference type="RefSeq" id="WP_054198589.1">
    <property type="nucleotide sequence ID" value="NZ_JNOC01000079.1"/>
</dbReference>
<dbReference type="InterPro" id="IPR051943">
    <property type="entry name" value="TRAFAC_Dynamin-like_GTPase"/>
</dbReference>
<dbReference type="EMBL" id="JNOC01000079">
    <property type="protein sequence ID" value="KPH54924.1"/>
    <property type="molecule type" value="Genomic_DNA"/>
</dbReference>
<dbReference type="InterPro" id="IPR027417">
    <property type="entry name" value="P-loop_NTPase"/>
</dbReference>
<dbReference type="AlphaFoldDB" id="A0A0N1EBU9"/>
<evidence type="ECO:0000259" key="1">
    <source>
        <dbReference type="Pfam" id="PF00350"/>
    </source>
</evidence>
<dbReference type="Gene3D" id="3.40.50.300">
    <property type="entry name" value="P-loop containing nucleotide triphosphate hydrolases"/>
    <property type="match status" value="1"/>
</dbReference>
<dbReference type="PANTHER" id="PTHR43681">
    <property type="entry name" value="TRANSMEMBRANE GTPASE FZO"/>
    <property type="match status" value="1"/>
</dbReference>
<dbReference type="PATRIC" id="fig|35818.11.peg.2326"/>
<organism evidence="2 3">
    <name type="scientific">Helicobacter pullorum</name>
    <dbReference type="NCBI Taxonomy" id="35818"/>
    <lineage>
        <taxon>Bacteria</taxon>
        <taxon>Pseudomonadati</taxon>
        <taxon>Campylobacterota</taxon>
        <taxon>Epsilonproteobacteria</taxon>
        <taxon>Campylobacterales</taxon>
        <taxon>Helicobacteraceae</taxon>
        <taxon>Helicobacter</taxon>
    </lineage>
</organism>
<evidence type="ECO:0000313" key="2">
    <source>
        <dbReference type="EMBL" id="KPH54924.1"/>
    </source>
</evidence>
<proteinExistence type="predicted"/>